<proteinExistence type="predicted"/>
<gene>
    <name evidence="3" type="ORF">VTJ49DRAFT_4432</name>
</gene>
<feature type="compositionally biased region" description="Gly residues" evidence="1">
    <location>
        <begin position="296"/>
        <end position="309"/>
    </location>
</feature>
<keyword evidence="2" id="KW-0472">Membrane</keyword>
<feature type="compositionally biased region" description="Polar residues" evidence="1">
    <location>
        <begin position="280"/>
        <end position="291"/>
    </location>
</feature>
<sequence length="361" mass="39912">MAPTTSFHHMVGARQGLLDPTNVPLAGLVTGMVLSMLSISVLSAFTVQRYLAVKNWRRLPFVQWLVFCIYSDSFLFVLGTAIIQFGFGVGYSGSICETAILLCLVFYVTTKLIYLFMVEKAYIIRSDRAKPRLKSKPYRFNAFGMIGVFCVIIVLNFVMRFARIENGECIIGLKRQAILPLIIFDLLVNVYLTILFLRPLYSIYAFKTYGRSPGSNRLKTMALRTFIGCVCTLTSSIVNLSVLVALNGEPGWVCLMCCNSDILFSAVVIHWITSRDNATDNGTVSTASSQNHGRKGGPGTSGGAVMGGGDELHVISPRSTTHYRAREDDENDLLDDDFDTFSMGSKTKQQTARSTTTMARV</sequence>
<feature type="transmembrane region" description="Helical" evidence="2">
    <location>
        <begin position="99"/>
        <end position="117"/>
    </location>
</feature>
<dbReference type="PANTHER" id="PTHR38848:SF3">
    <property type="entry name" value="G-PROTEIN COUPLED RECEPTORS FAMILY 3 PROFILE DOMAIN-CONTAINING PROTEIN"/>
    <property type="match status" value="1"/>
</dbReference>
<protein>
    <submittedName>
        <fullName evidence="3">Uncharacterized protein</fullName>
    </submittedName>
</protein>
<keyword evidence="4" id="KW-1185">Reference proteome</keyword>
<feature type="transmembrane region" description="Helical" evidence="2">
    <location>
        <begin position="138"/>
        <end position="158"/>
    </location>
</feature>
<feature type="compositionally biased region" description="Polar residues" evidence="1">
    <location>
        <begin position="342"/>
        <end position="361"/>
    </location>
</feature>
<dbReference type="EMBL" id="JAZGSY010000344">
    <property type="protein sequence ID" value="KAL1836968.1"/>
    <property type="molecule type" value="Genomic_DNA"/>
</dbReference>
<keyword evidence="2" id="KW-1133">Transmembrane helix</keyword>
<accession>A0ABR3V5D8</accession>
<evidence type="ECO:0000256" key="2">
    <source>
        <dbReference type="SAM" id="Phobius"/>
    </source>
</evidence>
<comment type="caution">
    <text evidence="3">The sequence shown here is derived from an EMBL/GenBank/DDBJ whole genome shotgun (WGS) entry which is preliminary data.</text>
</comment>
<evidence type="ECO:0000313" key="4">
    <source>
        <dbReference type="Proteomes" id="UP001583172"/>
    </source>
</evidence>
<name>A0ABR3V5D8_HUMIN</name>
<dbReference type="Proteomes" id="UP001583172">
    <property type="component" value="Unassembled WGS sequence"/>
</dbReference>
<keyword evidence="2" id="KW-0812">Transmembrane</keyword>
<feature type="transmembrane region" description="Helical" evidence="2">
    <location>
        <begin position="25"/>
        <end position="52"/>
    </location>
</feature>
<feature type="transmembrane region" description="Helical" evidence="2">
    <location>
        <begin position="250"/>
        <end position="272"/>
    </location>
</feature>
<organism evidence="3 4">
    <name type="scientific">Humicola insolens</name>
    <name type="common">Soft-rot fungus</name>
    <dbReference type="NCBI Taxonomy" id="85995"/>
    <lineage>
        <taxon>Eukaryota</taxon>
        <taxon>Fungi</taxon>
        <taxon>Dikarya</taxon>
        <taxon>Ascomycota</taxon>
        <taxon>Pezizomycotina</taxon>
        <taxon>Sordariomycetes</taxon>
        <taxon>Sordariomycetidae</taxon>
        <taxon>Sordariales</taxon>
        <taxon>Chaetomiaceae</taxon>
        <taxon>Mycothermus</taxon>
    </lineage>
</organism>
<evidence type="ECO:0000313" key="3">
    <source>
        <dbReference type="EMBL" id="KAL1836968.1"/>
    </source>
</evidence>
<evidence type="ECO:0000256" key="1">
    <source>
        <dbReference type="SAM" id="MobiDB-lite"/>
    </source>
</evidence>
<feature type="transmembrane region" description="Helical" evidence="2">
    <location>
        <begin position="64"/>
        <end position="87"/>
    </location>
</feature>
<reference evidence="3 4" key="1">
    <citation type="journal article" date="2024" name="Commun. Biol.">
        <title>Comparative genomic analysis of thermophilic fungi reveals convergent evolutionary adaptations and gene losses.</title>
        <authorList>
            <person name="Steindorff A.S."/>
            <person name="Aguilar-Pontes M.V."/>
            <person name="Robinson A.J."/>
            <person name="Andreopoulos B."/>
            <person name="LaButti K."/>
            <person name="Kuo A."/>
            <person name="Mondo S."/>
            <person name="Riley R."/>
            <person name="Otillar R."/>
            <person name="Haridas S."/>
            <person name="Lipzen A."/>
            <person name="Grimwood J."/>
            <person name="Schmutz J."/>
            <person name="Clum A."/>
            <person name="Reid I.D."/>
            <person name="Moisan M.C."/>
            <person name="Butler G."/>
            <person name="Nguyen T.T.M."/>
            <person name="Dewar K."/>
            <person name="Conant G."/>
            <person name="Drula E."/>
            <person name="Henrissat B."/>
            <person name="Hansel C."/>
            <person name="Singer S."/>
            <person name="Hutchinson M.I."/>
            <person name="de Vries R.P."/>
            <person name="Natvig D.O."/>
            <person name="Powell A.J."/>
            <person name="Tsang A."/>
            <person name="Grigoriev I.V."/>
        </authorList>
    </citation>
    <scope>NUCLEOTIDE SEQUENCE [LARGE SCALE GENOMIC DNA]</scope>
    <source>
        <strain evidence="3 4">CBS 620.91</strain>
    </source>
</reference>
<dbReference type="PANTHER" id="PTHR38848">
    <property type="entry name" value="G-PROTEIN COUPLED RECEPTORS FAMILY 3 PROFILE DOMAIN-CONTAINING PROTEIN"/>
    <property type="match status" value="1"/>
</dbReference>
<feature type="transmembrane region" description="Helical" evidence="2">
    <location>
        <begin position="222"/>
        <end position="244"/>
    </location>
</feature>
<feature type="transmembrane region" description="Helical" evidence="2">
    <location>
        <begin position="178"/>
        <end position="201"/>
    </location>
</feature>
<feature type="region of interest" description="Disordered" evidence="1">
    <location>
        <begin position="337"/>
        <end position="361"/>
    </location>
</feature>
<feature type="region of interest" description="Disordered" evidence="1">
    <location>
        <begin position="280"/>
        <end position="310"/>
    </location>
</feature>